<feature type="region of interest" description="Disordered" evidence="1">
    <location>
        <begin position="391"/>
        <end position="413"/>
    </location>
</feature>
<protein>
    <submittedName>
        <fullName evidence="4">Unannotated protein</fullName>
    </submittedName>
</protein>
<evidence type="ECO:0000256" key="1">
    <source>
        <dbReference type="SAM" id="MobiDB-lite"/>
    </source>
</evidence>
<dbReference type="Pfam" id="PF13672">
    <property type="entry name" value="PP2C_2"/>
    <property type="match status" value="1"/>
</dbReference>
<dbReference type="InterPro" id="IPR001932">
    <property type="entry name" value="PPM-type_phosphatase-like_dom"/>
</dbReference>
<feature type="transmembrane region" description="Helical" evidence="2">
    <location>
        <begin position="292"/>
        <end position="314"/>
    </location>
</feature>
<gene>
    <name evidence="4" type="ORF">UFOPK3789_01216</name>
</gene>
<dbReference type="PANTHER" id="PTHR47992">
    <property type="entry name" value="PROTEIN PHOSPHATASE"/>
    <property type="match status" value="1"/>
</dbReference>
<evidence type="ECO:0000259" key="3">
    <source>
        <dbReference type="PROSITE" id="PS51746"/>
    </source>
</evidence>
<evidence type="ECO:0000313" key="4">
    <source>
        <dbReference type="EMBL" id="CAB4959836.1"/>
    </source>
</evidence>
<dbReference type="CDD" id="cd00143">
    <property type="entry name" value="PP2Cc"/>
    <property type="match status" value="1"/>
</dbReference>
<name>A0A6J7KVA2_9ZZZZ</name>
<feature type="region of interest" description="Disordered" evidence="1">
    <location>
        <begin position="262"/>
        <end position="283"/>
    </location>
</feature>
<dbReference type="InterPro" id="IPR036457">
    <property type="entry name" value="PPM-type-like_dom_sf"/>
</dbReference>
<accession>A0A6J7KVA2</accession>
<feature type="compositionally biased region" description="Low complexity" evidence="1">
    <location>
        <begin position="392"/>
        <end position="413"/>
    </location>
</feature>
<dbReference type="PROSITE" id="PS51746">
    <property type="entry name" value="PPM_2"/>
    <property type="match status" value="1"/>
</dbReference>
<dbReference type="SMART" id="SM00331">
    <property type="entry name" value="PP2C_SIG"/>
    <property type="match status" value="1"/>
</dbReference>
<dbReference type="EMBL" id="CAFBNL010000090">
    <property type="protein sequence ID" value="CAB4959836.1"/>
    <property type="molecule type" value="Genomic_DNA"/>
</dbReference>
<reference evidence="4" key="1">
    <citation type="submission" date="2020-05" db="EMBL/GenBank/DDBJ databases">
        <authorList>
            <person name="Chiriac C."/>
            <person name="Salcher M."/>
            <person name="Ghai R."/>
            <person name="Kavagutti S V."/>
        </authorList>
    </citation>
    <scope>NUCLEOTIDE SEQUENCE</scope>
</reference>
<organism evidence="4">
    <name type="scientific">freshwater metagenome</name>
    <dbReference type="NCBI Taxonomy" id="449393"/>
    <lineage>
        <taxon>unclassified sequences</taxon>
        <taxon>metagenomes</taxon>
        <taxon>ecological metagenomes</taxon>
    </lineage>
</organism>
<feature type="domain" description="PPM-type phosphatase" evidence="3">
    <location>
        <begin position="5"/>
        <end position="231"/>
    </location>
</feature>
<keyword evidence="2" id="KW-0812">Transmembrane</keyword>
<dbReference type="GO" id="GO:0004722">
    <property type="term" value="F:protein serine/threonine phosphatase activity"/>
    <property type="evidence" value="ECO:0007669"/>
    <property type="project" value="InterPro"/>
</dbReference>
<keyword evidence="2" id="KW-0472">Membrane</keyword>
<dbReference type="Gene3D" id="3.60.40.10">
    <property type="entry name" value="PPM-type phosphatase domain"/>
    <property type="match status" value="1"/>
</dbReference>
<sequence length="413" mass="43678">MRLVATGLSDVGMVREGNEDNYLHDERLGIFAVADGMGGHEAGEVASAVAIEALRAGVAGGSLITEAVIQANTAVLEKADANPAMRGMGTTLTAAIEVEGGLRIGHVGDSRAYVLRDGILARVTDDHSLVEELVRAGQITLEQAAVHPQRSVITRALGIERDIEVDDISLELTDGDRVLICSDGLSGMVRETEISAIMRREVDTDSVARALIAAANAGGGEDNITVVVIDVIGEEGDPEPSPLPEIGVGIVAVRAREAREAASRAETPLGTPSALESETRTKPRRRMRVSRGVILAALPVVAIIAICIGVLGWYARAQYYVGYQGQRVAVFQGVPNGLAGWGPTVEWGSYLSRSDLTPAQRASVGENISFPSEQRARAYVSRFEADFEKRTTLTNNTTSTTTSSTSTTSTTTP</sequence>
<evidence type="ECO:0000256" key="2">
    <source>
        <dbReference type="SAM" id="Phobius"/>
    </source>
</evidence>
<dbReference type="InterPro" id="IPR015655">
    <property type="entry name" value="PP2C"/>
</dbReference>
<dbReference type="AlphaFoldDB" id="A0A6J7KVA2"/>
<dbReference type="NCBIfam" id="NF033484">
    <property type="entry name" value="Stp1_PP2C_phos"/>
    <property type="match status" value="1"/>
</dbReference>
<keyword evidence="2" id="KW-1133">Transmembrane helix</keyword>
<proteinExistence type="predicted"/>
<dbReference type="SUPFAM" id="SSF81606">
    <property type="entry name" value="PP2C-like"/>
    <property type="match status" value="1"/>
</dbReference>
<dbReference type="SMART" id="SM00332">
    <property type="entry name" value="PP2Cc"/>
    <property type="match status" value="1"/>
</dbReference>